<feature type="non-terminal residue" evidence="1">
    <location>
        <position position="1"/>
    </location>
</feature>
<evidence type="ECO:0000313" key="1">
    <source>
        <dbReference type="EMBL" id="GAJ17861.1"/>
    </source>
</evidence>
<proteinExistence type="predicted"/>
<reference evidence="1" key="1">
    <citation type="journal article" date="2014" name="Front. Microbiol.">
        <title>High frequency of phylogenetically diverse reductive dehalogenase-homologous genes in deep subseafloor sedimentary metagenomes.</title>
        <authorList>
            <person name="Kawai M."/>
            <person name="Futagami T."/>
            <person name="Toyoda A."/>
            <person name="Takaki Y."/>
            <person name="Nishi S."/>
            <person name="Hori S."/>
            <person name="Arai W."/>
            <person name="Tsubouchi T."/>
            <person name="Morono Y."/>
            <person name="Uchiyama I."/>
            <person name="Ito T."/>
            <person name="Fujiyama A."/>
            <person name="Inagaki F."/>
            <person name="Takami H."/>
        </authorList>
    </citation>
    <scope>NUCLEOTIDE SEQUENCE</scope>
    <source>
        <strain evidence="1">Expedition CK06-06</strain>
    </source>
</reference>
<dbReference type="AlphaFoldDB" id="X1VNJ1"/>
<protein>
    <submittedName>
        <fullName evidence="1">Uncharacterized protein</fullName>
    </submittedName>
</protein>
<gene>
    <name evidence="1" type="ORF">S12H4_56552</name>
</gene>
<comment type="caution">
    <text evidence="1">The sequence shown here is derived from an EMBL/GenBank/DDBJ whole genome shotgun (WGS) entry which is preliminary data.</text>
</comment>
<sequence>DRGVIMARITKDDWKAWNEERKQFTRREPQGFTAEIKALEQHIAKLREICPKDTAGYPHTRALMVLDELRQRVDEAKRYLAGVGG</sequence>
<name>X1VNJ1_9ZZZZ</name>
<accession>X1VNJ1</accession>
<dbReference type="EMBL" id="BARW01036436">
    <property type="protein sequence ID" value="GAJ17861.1"/>
    <property type="molecule type" value="Genomic_DNA"/>
</dbReference>
<organism evidence="1">
    <name type="scientific">marine sediment metagenome</name>
    <dbReference type="NCBI Taxonomy" id="412755"/>
    <lineage>
        <taxon>unclassified sequences</taxon>
        <taxon>metagenomes</taxon>
        <taxon>ecological metagenomes</taxon>
    </lineage>
</organism>